<evidence type="ECO:0000313" key="4">
    <source>
        <dbReference type="Proteomes" id="UP000576082"/>
    </source>
</evidence>
<dbReference type="AlphaFoldDB" id="A0A7X9RXG8"/>
<dbReference type="GO" id="GO:0003676">
    <property type="term" value="F:nucleic acid binding"/>
    <property type="evidence" value="ECO:0007669"/>
    <property type="project" value="InterPro"/>
</dbReference>
<dbReference type="NCBIfam" id="NF009154">
    <property type="entry name" value="PRK12497.3-3"/>
    <property type="match status" value="1"/>
</dbReference>
<evidence type="ECO:0000313" key="3">
    <source>
        <dbReference type="EMBL" id="NME70475.1"/>
    </source>
</evidence>
<gene>
    <name evidence="3" type="ORF">HHU12_21040</name>
</gene>
<comment type="caution">
    <text evidence="3">The sequence shown here is derived from an EMBL/GenBank/DDBJ whole genome shotgun (WGS) entry which is preliminary data.</text>
</comment>
<dbReference type="Proteomes" id="UP000576082">
    <property type="component" value="Unassembled WGS sequence"/>
</dbReference>
<dbReference type="PANTHER" id="PTHR34039">
    <property type="entry name" value="UPF0102 PROTEIN YRAN"/>
    <property type="match status" value="1"/>
</dbReference>
<reference evidence="3 4" key="1">
    <citation type="submission" date="2020-04" db="EMBL/GenBank/DDBJ databases">
        <title>Flammeovirga sp. SR4, a novel species isolated from seawater.</title>
        <authorList>
            <person name="Wang X."/>
        </authorList>
    </citation>
    <scope>NUCLEOTIDE SEQUENCE [LARGE SCALE GENOMIC DNA]</scope>
    <source>
        <strain evidence="3 4">ATCC 23126</strain>
    </source>
</reference>
<accession>A0A7X9RXG8</accession>
<dbReference type="Pfam" id="PF02021">
    <property type="entry name" value="UPF0102"/>
    <property type="match status" value="1"/>
</dbReference>
<keyword evidence="4" id="KW-1185">Reference proteome</keyword>
<dbReference type="SUPFAM" id="SSF52980">
    <property type="entry name" value="Restriction endonuclease-like"/>
    <property type="match status" value="1"/>
</dbReference>
<dbReference type="InterPro" id="IPR003509">
    <property type="entry name" value="UPF0102_YraN-like"/>
</dbReference>
<comment type="similarity">
    <text evidence="1 2">Belongs to the UPF0102 family.</text>
</comment>
<dbReference type="PANTHER" id="PTHR34039:SF1">
    <property type="entry name" value="UPF0102 PROTEIN YRAN"/>
    <property type="match status" value="1"/>
</dbReference>
<name>A0A7X9RXG8_9BACT</name>
<proteinExistence type="inferred from homology"/>
<organism evidence="3 4">
    <name type="scientific">Flammeovirga aprica JL-4</name>
    <dbReference type="NCBI Taxonomy" id="694437"/>
    <lineage>
        <taxon>Bacteria</taxon>
        <taxon>Pseudomonadati</taxon>
        <taxon>Bacteroidota</taxon>
        <taxon>Cytophagia</taxon>
        <taxon>Cytophagales</taxon>
        <taxon>Flammeovirgaceae</taxon>
        <taxon>Flammeovirga</taxon>
    </lineage>
</organism>
<dbReference type="EMBL" id="JABANE010000065">
    <property type="protein sequence ID" value="NME70475.1"/>
    <property type="molecule type" value="Genomic_DNA"/>
</dbReference>
<evidence type="ECO:0000256" key="1">
    <source>
        <dbReference type="ARBA" id="ARBA00006738"/>
    </source>
</evidence>
<protein>
    <recommendedName>
        <fullName evidence="2">UPF0102 protein HHU12_21040</fullName>
    </recommendedName>
</protein>
<dbReference type="NCBIfam" id="NF009150">
    <property type="entry name" value="PRK12497.1-3"/>
    <property type="match status" value="1"/>
</dbReference>
<dbReference type="HAMAP" id="MF_00048">
    <property type="entry name" value="UPF0102"/>
    <property type="match status" value="1"/>
</dbReference>
<dbReference type="InterPro" id="IPR011335">
    <property type="entry name" value="Restrct_endonuc-II-like"/>
</dbReference>
<dbReference type="CDD" id="cd20736">
    <property type="entry name" value="PoNe_Nuclease"/>
    <property type="match status" value="1"/>
</dbReference>
<dbReference type="RefSeq" id="WP_169658710.1">
    <property type="nucleotide sequence ID" value="NZ_JABANE010000065.1"/>
</dbReference>
<dbReference type="InterPro" id="IPR011856">
    <property type="entry name" value="tRNA_endonuc-like_dom_sf"/>
</dbReference>
<dbReference type="Gene3D" id="3.40.1350.10">
    <property type="match status" value="1"/>
</dbReference>
<sequence length="122" mass="14245">MTSTKTQKQQTGTQGENIATDFLIQKGYKILERNYRHKRNEIDIICQKGNFLVFVEVKTRKSKSFGNPEEHVSKKQINCIQKASVQYQNEYSGTFLLVRYDIISLIMNKNEVLEILHLEDAF</sequence>
<evidence type="ECO:0000256" key="2">
    <source>
        <dbReference type="HAMAP-Rule" id="MF_00048"/>
    </source>
</evidence>